<gene>
    <name evidence="2" type="ORF">BW143_09250</name>
</gene>
<reference evidence="2 3" key="1">
    <citation type="submission" date="2017-01" db="EMBL/GenBank/DDBJ databases">
        <title>Bacillus phylogenomics.</title>
        <authorList>
            <person name="Dunlap C."/>
        </authorList>
    </citation>
    <scope>NUCLEOTIDE SEQUENCE [LARGE SCALE GENOMIC DNA]</scope>
    <source>
        <strain evidence="2 3">NRRL B-41282</strain>
    </source>
</reference>
<protein>
    <submittedName>
        <fullName evidence="2">Enoyl-CoA hydratase</fullName>
    </submittedName>
</protein>
<dbReference type="Gene3D" id="1.10.12.10">
    <property type="entry name" value="Lyase 2-enoyl-coa Hydratase, Chain A, domain 2"/>
    <property type="match status" value="1"/>
</dbReference>
<dbReference type="EMBL" id="MTJL01000016">
    <property type="protein sequence ID" value="OMI06113.1"/>
    <property type="molecule type" value="Genomic_DNA"/>
</dbReference>
<dbReference type="RefSeq" id="WP_076761671.1">
    <property type="nucleotide sequence ID" value="NZ_JARMDZ010000003.1"/>
</dbReference>
<sequence>MDYIKWKDHGEMFEIVLNRPEAYNALNEQMLEELKEALILAGETEAMLLLIKGSGKGFSAGGDINMMMSSADEKLSETVIDTISEVVMMIYSMPKITVAAVHGAAAGLGMSLALSCDHVLAEKGAKLAMNFIGIGLVPDGGGHFFLERRIGERAAKELIWSGKKLTADEAQRLQLVDAVFSGDLDRHTGSHLEKLLQSPLSAMIETKKIYQTLNAVRLQKTLELEKTAQIKMRRTNDHQEGIRAFLEKRKPRFNQKLT</sequence>
<dbReference type="InterPro" id="IPR014748">
    <property type="entry name" value="Enoyl-CoA_hydra_C"/>
</dbReference>
<proteinExistence type="inferred from homology"/>
<evidence type="ECO:0000256" key="1">
    <source>
        <dbReference type="ARBA" id="ARBA00005254"/>
    </source>
</evidence>
<dbReference type="Proteomes" id="UP000187367">
    <property type="component" value="Unassembled WGS sequence"/>
</dbReference>
<dbReference type="SUPFAM" id="SSF52096">
    <property type="entry name" value="ClpP/crotonase"/>
    <property type="match status" value="1"/>
</dbReference>
<dbReference type="CDD" id="cd06558">
    <property type="entry name" value="crotonase-like"/>
    <property type="match status" value="1"/>
</dbReference>
<evidence type="ECO:0000313" key="2">
    <source>
        <dbReference type="EMBL" id="OMI06113.1"/>
    </source>
</evidence>
<name>A0A1R1RW00_9BACI</name>
<keyword evidence="3" id="KW-1185">Reference proteome</keyword>
<dbReference type="OrthoDB" id="9775794at2"/>
<dbReference type="GO" id="GO:0003824">
    <property type="term" value="F:catalytic activity"/>
    <property type="evidence" value="ECO:0007669"/>
    <property type="project" value="UniProtKB-ARBA"/>
</dbReference>
<dbReference type="InterPro" id="IPR001753">
    <property type="entry name" value="Enoyl-CoA_hydra/iso"/>
</dbReference>
<comment type="caution">
    <text evidence="2">The sequence shown here is derived from an EMBL/GenBank/DDBJ whole genome shotgun (WGS) entry which is preliminary data.</text>
</comment>
<organism evidence="2 3">
    <name type="scientific">Bacillus swezeyi</name>
    <dbReference type="NCBI Taxonomy" id="1925020"/>
    <lineage>
        <taxon>Bacteria</taxon>
        <taxon>Bacillati</taxon>
        <taxon>Bacillota</taxon>
        <taxon>Bacilli</taxon>
        <taxon>Bacillales</taxon>
        <taxon>Bacillaceae</taxon>
        <taxon>Bacillus</taxon>
    </lineage>
</organism>
<accession>A0A1R1QN86</accession>
<dbReference type="AlphaFoldDB" id="A0A1R1RW00"/>
<dbReference type="PANTHER" id="PTHR43459">
    <property type="entry name" value="ENOYL-COA HYDRATASE"/>
    <property type="match status" value="1"/>
</dbReference>
<dbReference type="Pfam" id="PF00378">
    <property type="entry name" value="ECH_1"/>
    <property type="match status" value="1"/>
</dbReference>
<dbReference type="Gene3D" id="3.90.226.10">
    <property type="entry name" value="2-enoyl-CoA Hydratase, Chain A, domain 1"/>
    <property type="match status" value="1"/>
</dbReference>
<dbReference type="PANTHER" id="PTHR43459:SF1">
    <property type="entry name" value="EG:BACN32G11.4 PROTEIN"/>
    <property type="match status" value="1"/>
</dbReference>
<comment type="similarity">
    <text evidence="1">Belongs to the enoyl-CoA hydratase/isomerase family.</text>
</comment>
<evidence type="ECO:0000313" key="3">
    <source>
        <dbReference type="Proteomes" id="UP000187367"/>
    </source>
</evidence>
<accession>A0A1R1RW00</accession>
<dbReference type="InterPro" id="IPR029045">
    <property type="entry name" value="ClpP/crotonase-like_dom_sf"/>
</dbReference>
<dbReference type="NCBIfam" id="NF005804">
    <property type="entry name" value="PRK07659.1"/>
    <property type="match status" value="1"/>
</dbReference>